<gene>
    <name evidence="2" type="ORF">CEXT_731151</name>
</gene>
<organism evidence="2 3">
    <name type="scientific">Caerostris extrusa</name>
    <name type="common">Bark spider</name>
    <name type="synonym">Caerostris bankana</name>
    <dbReference type="NCBI Taxonomy" id="172846"/>
    <lineage>
        <taxon>Eukaryota</taxon>
        <taxon>Metazoa</taxon>
        <taxon>Ecdysozoa</taxon>
        <taxon>Arthropoda</taxon>
        <taxon>Chelicerata</taxon>
        <taxon>Arachnida</taxon>
        <taxon>Araneae</taxon>
        <taxon>Araneomorphae</taxon>
        <taxon>Entelegynae</taxon>
        <taxon>Araneoidea</taxon>
        <taxon>Araneidae</taxon>
        <taxon>Caerostris</taxon>
    </lineage>
</organism>
<dbReference type="Proteomes" id="UP001054945">
    <property type="component" value="Unassembled WGS sequence"/>
</dbReference>
<evidence type="ECO:0000313" key="3">
    <source>
        <dbReference type="Proteomes" id="UP001054945"/>
    </source>
</evidence>
<comment type="caution">
    <text evidence="2">The sequence shown here is derived from an EMBL/GenBank/DDBJ whole genome shotgun (WGS) entry which is preliminary data.</text>
</comment>
<name>A0AAV4VXS5_CAEEX</name>
<sequence length="103" mass="11161">MPLPSACGGGQRNSVVVSSKQMYSPPPPPTNDSEQTEPVDFSTGHDDRVPGPHMMPNATPSPPPRSPVTGRSLSTPLLIAQRNTFPIRKVLWDLRQTECSITI</sequence>
<feature type="compositionally biased region" description="Polar residues" evidence="1">
    <location>
        <begin position="12"/>
        <end position="22"/>
    </location>
</feature>
<dbReference type="EMBL" id="BPLR01015245">
    <property type="protein sequence ID" value="GIY74675.1"/>
    <property type="molecule type" value="Genomic_DNA"/>
</dbReference>
<evidence type="ECO:0000256" key="1">
    <source>
        <dbReference type="SAM" id="MobiDB-lite"/>
    </source>
</evidence>
<evidence type="ECO:0000313" key="2">
    <source>
        <dbReference type="EMBL" id="GIY74675.1"/>
    </source>
</evidence>
<keyword evidence="3" id="KW-1185">Reference proteome</keyword>
<dbReference type="AlphaFoldDB" id="A0AAV4VXS5"/>
<proteinExistence type="predicted"/>
<reference evidence="2 3" key="1">
    <citation type="submission" date="2021-06" db="EMBL/GenBank/DDBJ databases">
        <title>Caerostris extrusa draft genome.</title>
        <authorList>
            <person name="Kono N."/>
            <person name="Arakawa K."/>
        </authorList>
    </citation>
    <scope>NUCLEOTIDE SEQUENCE [LARGE SCALE GENOMIC DNA]</scope>
</reference>
<protein>
    <submittedName>
        <fullName evidence="2">Uncharacterized protein</fullName>
    </submittedName>
</protein>
<feature type="region of interest" description="Disordered" evidence="1">
    <location>
        <begin position="1"/>
        <end position="72"/>
    </location>
</feature>
<accession>A0AAV4VXS5</accession>